<sequence length="428" mass="48265">MQLKRKIAGIIVISLLVNTSYAFATYTNSLQQEMDSNNEAIKDLEEKRNDINDDIEERQQEVSNIQAKIDAQQAKINEVNNIISEYQEQIDELQHEIDNVTAEIEESQIEIEMRQANAKKLEEEEIKTEELLDARVRSVYKLNLANQYIYMIITSKSISEVFQNLNTIRKILQYDKDLIANLKETQKEIKNEIAAIDEKIKEQEINKELIEVKQKELVSSQNEVLAKKAEEQGYYDELAAMEAEKQEMIIALENDGIEIDEEIDSLLAYNQELQAQIDSIINNINNGSENQDKVDQLPSESGFLRPVGGEITTYFGPRINPVTGLPGNHNGMDYAGSFGESILATKSGVVEYVGWIEGYGNTVILNHGNGVQSLYGHAQGFNVTYGQTVSQGEVIAFVGSTGQSTGPHLHFEIIVNGQRVDPYDYIPY</sequence>
<dbReference type="HOGENOM" id="CLU_029425_4_3_9"/>
<dbReference type="InterPro" id="IPR011055">
    <property type="entry name" value="Dup_hybrid_motif"/>
</dbReference>
<dbReference type="eggNOG" id="COG4942">
    <property type="taxonomic scope" value="Bacteria"/>
</dbReference>
<evidence type="ECO:0000313" key="7">
    <source>
        <dbReference type="Proteomes" id="UP000010420"/>
    </source>
</evidence>
<dbReference type="AlphaFoldDB" id="L1QLK2"/>
<evidence type="ECO:0000256" key="3">
    <source>
        <dbReference type="SAM" id="SignalP"/>
    </source>
</evidence>
<dbReference type="Pfam" id="PF01551">
    <property type="entry name" value="Peptidase_M23"/>
    <property type="match status" value="1"/>
</dbReference>
<dbReference type="EMBL" id="AMEZ01000022">
    <property type="protein sequence ID" value="EKY28610.1"/>
    <property type="molecule type" value="Genomic_DNA"/>
</dbReference>
<evidence type="ECO:0000256" key="2">
    <source>
        <dbReference type="SAM" id="Coils"/>
    </source>
</evidence>
<evidence type="ECO:0000259" key="5">
    <source>
        <dbReference type="Pfam" id="PF24568"/>
    </source>
</evidence>
<evidence type="ECO:0000313" key="6">
    <source>
        <dbReference type="EMBL" id="EKY28610.1"/>
    </source>
</evidence>
<dbReference type="SUPFAM" id="SSF51261">
    <property type="entry name" value="Duplicated hybrid motif"/>
    <property type="match status" value="1"/>
</dbReference>
<dbReference type="CDD" id="cd12797">
    <property type="entry name" value="M23_peptidase"/>
    <property type="match status" value="1"/>
</dbReference>
<dbReference type="InterPro" id="IPR057309">
    <property type="entry name" value="PcsB_CC"/>
</dbReference>
<dbReference type="PANTHER" id="PTHR21666:SF270">
    <property type="entry name" value="MUREIN HYDROLASE ACTIVATOR ENVC"/>
    <property type="match status" value="1"/>
</dbReference>
<dbReference type="GO" id="GO:0004222">
    <property type="term" value="F:metalloendopeptidase activity"/>
    <property type="evidence" value="ECO:0007669"/>
    <property type="project" value="TreeGrafter"/>
</dbReference>
<dbReference type="Proteomes" id="UP000010420">
    <property type="component" value="Unassembled WGS sequence"/>
</dbReference>
<dbReference type="Gene3D" id="6.10.250.3150">
    <property type="match status" value="1"/>
</dbReference>
<evidence type="ECO:0000259" key="4">
    <source>
        <dbReference type="Pfam" id="PF01551"/>
    </source>
</evidence>
<dbReference type="PANTHER" id="PTHR21666">
    <property type="entry name" value="PEPTIDASE-RELATED"/>
    <property type="match status" value="1"/>
</dbReference>
<keyword evidence="1 3" id="KW-0732">Signal</keyword>
<keyword evidence="7" id="KW-1185">Reference proteome</keyword>
<dbReference type="InterPro" id="IPR016047">
    <property type="entry name" value="M23ase_b-sheet_dom"/>
</dbReference>
<feature type="domain" description="Peptidoglycan hydrolase PcsB coiled-coil" evidence="5">
    <location>
        <begin position="119"/>
        <end position="191"/>
    </location>
</feature>
<dbReference type="Gene3D" id="2.70.70.10">
    <property type="entry name" value="Glucose Permease (Domain IIA)"/>
    <property type="match status" value="1"/>
</dbReference>
<feature type="domain" description="M23ase beta-sheet core" evidence="4">
    <location>
        <begin position="328"/>
        <end position="422"/>
    </location>
</feature>
<keyword evidence="2" id="KW-0175">Coiled coil</keyword>
<proteinExistence type="predicted"/>
<dbReference type="InterPro" id="IPR050570">
    <property type="entry name" value="Cell_wall_metabolism_enzyme"/>
</dbReference>
<evidence type="ECO:0000256" key="1">
    <source>
        <dbReference type="ARBA" id="ARBA00022729"/>
    </source>
</evidence>
<dbReference type="RefSeq" id="WP_005210986.1">
    <property type="nucleotide sequence ID" value="NZ_KB291615.1"/>
</dbReference>
<reference evidence="6 7" key="1">
    <citation type="submission" date="2012-05" db="EMBL/GenBank/DDBJ databases">
        <authorList>
            <person name="Weinstock G."/>
            <person name="Sodergren E."/>
            <person name="Lobos E.A."/>
            <person name="Fulton L."/>
            <person name="Fulton R."/>
            <person name="Courtney L."/>
            <person name="Fronick C."/>
            <person name="O'Laughlin M."/>
            <person name="Godfrey J."/>
            <person name="Wilson R.M."/>
            <person name="Miner T."/>
            <person name="Farmer C."/>
            <person name="Delehaunty K."/>
            <person name="Cordes M."/>
            <person name="Minx P."/>
            <person name="Tomlinson C."/>
            <person name="Chen J."/>
            <person name="Wollam A."/>
            <person name="Pepin K.H."/>
            <person name="Bhonagiri V."/>
            <person name="Zhang X."/>
            <person name="Suruliraj S."/>
            <person name="Warren W."/>
            <person name="Mitreva M."/>
            <person name="Mardis E.R."/>
            <person name="Wilson R.K."/>
        </authorList>
    </citation>
    <scope>NUCLEOTIDE SEQUENCE [LARGE SCALE GENOMIC DNA]</scope>
    <source>
        <strain evidence="6 7">DSM 1785</strain>
    </source>
</reference>
<feature type="coiled-coil region" evidence="2">
    <location>
        <begin position="27"/>
        <end position="124"/>
    </location>
</feature>
<feature type="coiled-coil region" evidence="2">
    <location>
        <begin position="179"/>
        <end position="213"/>
    </location>
</feature>
<gene>
    <name evidence="6" type="ORF">HMPREF0216_00663</name>
</gene>
<organism evidence="6 7">
    <name type="scientific">Clostridium celatum DSM 1785</name>
    <dbReference type="NCBI Taxonomy" id="545697"/>
    <lineage>
        <taxon>Bacteria</taxon>
        <taxon>Bacillati</taxon>
        <taxon>Bacillota</taxon>
        <taxon>Clostridia</taxon>
        <taxon>Eubacteriales</taxon>
        <taxon>Clostridiaceae</taxon>
        <taxon>Clostridium</taxon>
    </lineage>
</organism>
<comment type="caution">
    <text evidence="6">The sequence shown here is derived from an EMBL/GenBank/DDBJ whole genome shotgun (WGS) entry which is preliminary data.</text>
</comment>
<accession>L1QLK2</accession>
<dbReference type="OrthoDB" id="9809488at2"/>
<name>L1QLK2_9CLOT</name>
<dbReference type="PATRIC" id="fig|545697.3.peg.656"/>
<feature type="chain" id="PRO_5003956997" evidence="3">
    <location>
        <begin position="25"/>
        <end position="428"/>
    </location>
</feature>
<feature type="signal peptide" evidence="3">
    <location>
        <begin position="1"/>
        <end position="24"/>
    </location>
</feature>
<dbReference type="Pfam" id="PF24568">
    <property type="entry name" value="CC_PcsB"/>
    <property type="match status" value="1"/>
</dbReference>
<dbReference type="STRING" id="545697.HMPREF0216_00663"/>
<protein>
    <submittedName>
        <fullName evidence="6">Peptidase, M23 family</fullName>
    </submittedName>
</protein>